<dbReference type="GO" id="GO:0006351">
    <property type="term" value="P:DNA-templated transcription"/>
    <property type="evidence" value="ECO:0007669"/>
    <property type="project" value="InterPro"/>
</dbReference>
<organism evidence="17 18">
    <name type="scientific">Cordyceps javanica</name>
    <dbReference type="NCBI Taxonomy" id="43265"/>
    <lineage>
        <taxon>Eukaryota</taxon>
        <taxon>Fungi</taxon>
        <taxon>Dikarya</taxon>
        <taxon>Ascomycota</taxon>
        <taxon>Pezizomycotina</taxon>
        <taxon>Sordariomycetes</taxon>
        <taxon>Hypocreomycetidae</taxon>
        <taxon>Hypocreales</taxon>
        <taxon>Cordycipitaceae</taxon>
        <taxon>Cordyceps</taxon>
    </lineage>
</organism>
<dbReference type="CDD" id="cd12148">
    <property type="entry name" value="fungal_TF_MHR"/>
    <property type="match status" value="1"/>
</dbReference>
<evidence type="ECO:0000259" key="15">
    <source>
        <dbReference type="PROSITE" id="PS50011"/>
    </source>
</evidence>
<dbReference type="PANTHER" id="PTHR22974:SF21">
    <property type="entry name" value="DUAL SPECIFICITY PROTEIN KINASE TTK"/>
    <property type="match status" value="1"/>
</dbReference>
<sequence>MGNSEKDFDSGDNASGAIGVSVQIDKEAERRVLSRFDWFVMPQMSILVLFAYLDRTNIGNARVFGFEQSTGMSGTDFNNISMFFYIPYIIFETPWVMAVRRFGPGRVLAVAIICWSAVTLGTGFVRSYGEVIACRVLLGAFEAGLFPALTFVISGIYPAASQGKRIAVLYISIALSGALGGLIAYGIQSMGEQHGLAAWRWLFIIEGAVSFVIGAACWVSLPGTPEAAWFLNEAERETMALLKLRDHPYESTDKFSWRQVGLAVSDPLVWLASIALFCSSIAMFGFSTFLPTLLKGMQYTSLQANYLSIPVYVLASIGTGVTTFVSDRIGRRAICLIHSPILVMVGYAIGIGSSNKSAGYFGMFIVGAGVYSFNTVLLTPGHHSADGADGFGDQRQYTTSIPYNTQHASGGGPPGLSPAFEPQIGDMMPSQWPPDLEQLERNEVFMQDIPSFWPLSYDDTSVVDTTENAEPSLGPDASSRPELQATLDRHDRSTSFIGYSNESDPFLLEHYPYNTADELDFFMVTYRRPSLQPVSAGYPPIHFLQSKPQAPLQNQEAMSGCIALKNEQDLLNALVSFDMGVALLRLYLRFIFQNLPIVSRTKLQDEERFMNTTSPGVLAGMYALAMPFTSWDEQFCLDSAYSKPDASKLWQISYTCLQRELHFPGLSTVQMSLLLLNTTTFDPVAVETPFAWSLACSMLAMAQSLGLHIDPSRWKIPQDEIRLRRRLWWTVVVEHSWRAVTHGRSTMLREDDSNVAPISHTDFTGVGTARSAADYFINFCSLTSIVSEICRNFFTLRAVSQVQDLEDVVERARPLQRALHLWLETLPSCLCLDQEPGATDEIPDSRASLHIAYFTAHVLLYRVLLRPIVGQRFSSDGTSRGILQESRDFMRALIAVSKHQSHQYEDDSSEDEIPVPMKLSALTKALLNDGGEQENAPDARAPPSPPRTRRQAGTAAAGPAAATRRSTRASNSQVHDASRNSSPSRDHSPGRKRVVRLSNTPQSLNQLGSSTSKRRSTSSTQPQSTIRPGSDSPRGISDGTQDGQQPEAGAITPAQGRVVRIVTGTSGNRSRLGSSEPSSGRSNFNRSVMDRSAVEAEVEHIEAHGTAARNAAISSTSGSRYPSTRGREDNPDLQSSIRIKRVGKLSGTFLSGPARRGRRRQSEEEGGFGEMGSQEPESQAQEEPRHAGYYPDFNSGSPISGSAVRSSHRRNGSKVEIRADSAKASPQPEENGGARQPEPSRIGDVGHLVSVGRLQMPATNDKENEIPFNQKWGKSSIGADKPVIAPARIDIALDKAASPERKPLTAIARNTVPHREAPAPPPKMHVLEAATATTGAAVTTQTKQRRNILKVNNKVYTRLECVGRGGSGKVYRVMAENGTMMALKRVSLENADESTISGFLGEIDLLKKLTGVERVVNLFDSEMNHEKQMLSLVMEIGERALDKVLQTHQSAESARLDPVFIRFYWKEMLECVQSVHNHDIVHSDLKPANFVLVQGRLKLIDFGIANAIQTDETVNVHRETQIGTSNYMSPESLMDSNSARGTRVPGRPKLMKLGKPSDVWSLGCILYQMVYGVPPFGHIVNLMARCQAIINWDHTIEFPTRATGGSLVPPSLIRTMRRCLMRDQHMRPTCEELLHYSDPFLYPAEISDKALPIDEELLGRIIRSVAARCRERIPTEAEASSVWPQAYWASIRKAMIGKM</sequence>
<keyword evidence="4" id="KW-0808">Transferase</keyword>
<feature type="domain" description="Major facilitator superfamily (MFS) profile" evidence="16">
    <location>
        <begin position="40"/>
        <end position="528"/>
    </location>
</feature>
<dbReference type="Gene3D" id="1.10.510.10">
    <property type="entry name" value="Transferase(Phosphotransferase) domain 1"/>
    <property type="match status" value="1"/>
</dbReference>
<dbReference type="InterPro" id="IPR011009">
    <property type="entry name" value="Kinase-like_dom_sf"/>
</dbReference>
<dbReference type="GO" id="GO:0008270">
    <property type="term" value="F:zinc ion binding"/>
    <property type="evidence" value="ECO:0007669"/>
    <property type="project" value="InterPro"/>
</dbReference>
<feature type="transmembrane region" description="Helical" evidence="14">
    <location>
        <begin position="137"/>
        <end position="160"/>
    </location>
</feature>
<dbReference type="PROSITE" id="PS50850">
    <property type="entry name" value="MFS"/>
    <property type="match status" value="1"/>
</dbReference>
<evidence type="ECO:0000256" key="9">
    <source>
        <dbReference type="ARBA" id="ARBA00022989"/>
    </source>
</evidence>
<evidence type="ECO:0000256" key="12">
    <source>
        <dbReference type="PROSITE-ProRule" id="PRU10141"/>
    </source>
</evidence>
<dbReference type="InterPro" id="IPR036259">
    <property type="entry name" value="MFS_trans_sf"/>
</dbReference>
<protein>
    <submittedName>
        <fullName evidence="17">TTK protein kinase</fullName>
    </submittedName>
</protein>
<dbReference type="Gene3D" id="3.30.200.20">
    <property type="entry name" value="Phosphorylase Kinase, domain 1"/>
    <property type="match status" value="1"/>
</dbReference>
<evidence type="ECO:0000259" key="16">
    <source>
        <dbReference type="PROSITE" id="PS50850"/>
    </source>
</evidence>
<dbReference type="PANTHER" id="PTHR22974">
    <property type="entry name" value="MIXED LINEAGE PROTEIN KINASE"/>
    <property type="match status" value="1"/>
</dbReference>
<evidence type="ECO:0000313" key="18">
    <source>
        <dbReference type="Proteomes" id="UP000315783"/>
    </source>
</evidence>
<feature type="transmembrane region" description="Helical" evidence="14">
    <location>
        <begin position="199"/>
        <end position="221"/>
    </location>
</feature>
<proteinExistence type="predicted"/>
<dbReference type="GO" id="GO:0005524">
    <property type="term" value="F:ATP binding"/>
    <property type="evidence" value="ECO:0007669"/>
    <property type="project" value="UniProtKB-UniRule"/>
</dbReference>
<dbReference type="GO" id="GO:0022857">
    <property type="term" value="F:transmembrane transporter activity"/>
    <property type="evidence" value="ECO:0007669"/>
    <property type="project" value="InterPro"/>
</dbReference>
<dbReference type="GO" id="GO:0004712">
    <property type="term" value="F:protein serine/threonine/tyrosine kinase activity"/>
    <property type="evidence" value="ECO:0007669"/>
    <property type="project" value="TreeGrafter"/>
</dbReference>
<feature type="region of interest" description="Disordered" evidence="13">
    <location>
        <begin position="1527"/>
        <end position="1548"/>
    </location>
</feature>
<feature type="region of interest" description="Disordered" evidence="13">
    <location>
        <begin position="929"/>
        <end position="1087"/>
    </location>
</feature>
<keyword evidence="9 14" id="KW-1133">Transmembrane helix</keyword>
<dbReference type="InterPro" id="IPR017441">
    <property type="entry name" value="Protein_kinase_ATP_BS"/>
</dbReference>
<dbReference type="Pfam" id="PF04082">
    <property type="entry name" value="Fungal_trans"/>
    <property type="match status" value="1"/>
</dbReference>
<evidence type="ECO:0000256" key="2">
    <source>
        <dbReference type="ARBA" id="ARBA00022448"/>
    </source>
</evidence>
<keyword evidence="2" id="KW-0813">Transport</keyword>
<keyword evidence="3" id="KW-0723">Serine/threonine-protein kinase</keyword>
<dbReference type="CDD" id="cd14131">
    <property type="entry name" value="PKc_Mps1"/>
    <property type="match status" value="1"/>
</dbReference>
<evidence type="ECO:0000256" key="7">
    <source>
        <dbReference type="ARBA" id="ARBA00022777"/>
    </source>
</evidence>
<dbReference type="SUPFAM" id="SSF56112">
    <property type="entry name" value="Protein kinase-like (PK-like)"/>
    <property type="match status" value="1"/>
</dbReference>
<dbReference type="PROSITE" id="PS00107">
    <property type="entry name" value="PROTEIN_KINASE_ATP"/>
    <property type="match status" value="1"/>
</dbReference>
<feature type="compositionally biased region" description="Polar residues" evidence="13">
    <location>
        <begin position="1527"/>
        <end position="1540"/>
    </location>
</feature>
<name>A0A545V278_9HYPO</name>
<evidence type="ECO:0000256" key="6">
    <source>
        <dbReference type="ARBA" id="ARBA00022741"/>
    </source>
</evidence>
<feature type="compositionally biased region" description="Polar residues" evidence="13">
    <location>
        <begin position="971"/>
        <end position="983"/>
    </location>
</feature>
<feature type="compositionally biased region" description="Polar residues" evidence="13">
    <location>
        <begin position="1063"/>
        <end position="1086"/>
    </location>
</feature>
<dbReference type="InterPro" id="IPR011701">
    <property type="entry name" value="MFS"/>
</dbReference>
<feature type="transmembrane region" description="Helical" evidence="14">
    <location>
        <begin position="107"/>
        <end position="125"/>
    </location>
</feature>
<keyword evidence="18" id="KW-1185">Reference proteome</keyword>
<dbReference type="GO" id="GO:0033316">
    <property type="term" value="P:meiotic spindle assembly checkpoint signaling"/>
    <property type="evidence" value="ECO:0007669"/>
    <property type="project" value="TreeGrafter"/>
</dbReference>
<feature type="compositionally biased region" description="Low complexity" evidence="13">
    <location>
        <begin position="1171"/>
        <end position="1181"/>
    </location>
</feature>
<dbReference type="InterPro" id="IPR008271">
    <property type="entry name" value="Ser/Thr_kinase_AS"/>
</dbReference>
<evidence type="ECO:0000256" key="10">
    <source>
        <dbReference type="ARBA" id="ARBA00023136"/>
    </source>
</evidence>
<keyword evidence="10 14" id="KW-0472">Membrane</keyword>
<feature type="transmembrane region" description="Helical" evidence="14">
    <location>
        <begin position="331"/>
        <end position="351"/>
    </location>
</feature>
<dbReference type="PROSITE" id="PS00108">
    <property type="entry name" value="PROTEIN_KINASE_ST"/>
    <property type="match status" value="1"/>
</dbReference>
<dbReference type="GO" id="GO:0098813">
    <property type="term" value="P:nuclear chromosome segregation"/>
    <property type="evidence" value="ECO:0007669"/>
    <property type="project" value="UniProtKB-ARBA"/>
</dbReference>
<feature type="compositionally biased region" description="Polar residues" evidence="13">
    <location>
        <begin position="997"/>
        <end position="1008"/>
    </location>
</feature>
<feature type="compositionally biased region" description="Polar residues" evidence="13">
    <location>
        <begin position="1112"/>
        <end position="1122"/>
    </location>
</feature>
<keyword evidence="6 12" id="KW-0547">Nucleotide-binding</keyword>
<dbReference type="GO" id="GO:0007094">
    <property type="term" value="P:mitotic spindle assembly checkpoint signaling"/>
    <property type="evidence" value="ECO:0007669"/>
    <property type="project" value="TreeGrafter"/>
</dbReference>
<keyword evidence="8 12" id="KW-0067">ATP-binding</keyword>
<accession>A0A545V278</accession>
<dbReference type="InterPro" id="IPR007219">
    <property type="entry name" value="XnlR_reg_dom"/>
</dbReference>
<feature type="binding site" evidence="12">
    <location>
        <position position="1384"/>
    </location>
    <ligand>
        <name>ATP</name>
        <dbReference type="ChEBI" id="CHEBI:30616"/>
    </ligand>
</feature>
<evidence type="ECO:0000256" key="4">
    <source>
        <dbReference type="ARBA" id="ARBA00022679"/>
    </source>
</evidence>
<feature type="transmembrane region" description="Helical" evidence="14">
    <location>
        <begin position="358"/>
        <end position="378"/>
    </location>
</feature>
<dbReference type="FunFam" id="1.20.1250.20:FF:000018">
    <property type="entry name" value="MFS transporter permease"/>
    <property type="match status" value="1"/>
</dbReference>
<feature type="transmembrane region" description="Helical" evidence="14">
    <location>
        <begin position="306"/>
        <end position="325"/>
    </location>
</feature>
<dbReference type="FunFam" id="1.10.510.10:FF:000377">
    <property type="entry name" value="Checkpoint protein kinase"/>
    <property type="match status" value="1"/>
</dbReference>
<evidence type="ECO:0000256" key="1">
    <source>
        <dbReference type="ARBA" id="ARBA00004141"/>
    </source>
</evidence>
<evidence type="ECO:0000313" key="17">
    <source>
        <dbReference type="EMBL" id="TQV95816.1"/>
    </source>
</evidence>
<dbReference type="STRING" id="43265.A0A545V278"/>
<comment type="caution">
    <text evidence="17">The sequence shown here is derived from an EMBL/GenBank/DDBJ whole genome shotgun (WGS) entry which is preliminary data.</text>
</comment>
<dbReference type="SMART" id="SM00906">
    <property type="entry name" value="Fungal_trans"/>
    <property type="match status" value="1"/>
</dbReference>
<evidence type="ECO:0000256" key="11">
    <source>
        <dbReference type="ARBA" id="ARBA00023242"/>
    </source>
</evidence>
<keyword evidence="5 14" id="KW-0812">Transmembrane</keyword>
<reference evidence="17 18" key="1">
    <citation type="journal article" date="2019" name="Appl. Microbiol. Biotechnol.">
        <title>Genome sequence of Isaria javanica and comparative genome analysis insights into family S53 peptidase evolution in fungal entomopathogens.</title>
        <authorList>
            <person name="Lin R."/>
            <person name="Zhang X."/>
            <person name="Xin B."/>
            <person name="Zou M."/>
            <person name="Gao Y."/>
            <person name="Qin F."/>
            <person name="Hu Q."/>
            <person name="Xie B."/>
            <person name="Cheng X."/>
        </authorList>
    </citation>
    <scope>NUCLEOTIDE SEQUENCE [LARGE SCALE GENOMIC DNA]</scope>
    <source>
        <strain evidence="17 18">IJ1G</strain>
    </source>
</reference>
<dbReference type="FunFam" id="3.30.200.20:FF:000131">
    <property type="entry name" value="Dual specificity protein kinase TTK"/>
    <property type="match status" value="1"/>
</dbReference>
<dbReference type="Pfam" id="PF07690">
    <property type="entry name" value="MFS_1"/>
    <property type="match status" value="1"/>
</dbReference>
<dbReference type="Gene3D" id="1.20.1250.20">
    <property type="entry name" value="MFS general substrate transporter like domains"/>
    <property type="match status" value="2"/>
</dbReference>
<dbReference type="Pfam" id="PF00069">
    <property type="entry name" value="Pkinase"/>
    <property type="match status" value="1"/>
</dbReference>
<evidence type="ECO:0000256" key="13">
    <source>
        <dbReference type="SAM" id="MobiDB-lite"/>
    </source>
</evidence>
<evidence type="ECO:0000256" key="5">
    <source>
        <dbReference type="ARBA" id="ARBA00022692"/>
    </source>
</evidence>
<comment type="subcellular location">
    <subcellularLocation>
        <location evidence="1">Membrane</location>
        <topology evidence="1">Multi-pass membrane protein</topology>
    </subcellularLocation>
</comment>
<dbReference type="GO" id="GO:0004674">
    <property type="term" value="F:protein serine/threonine kinase activity"/>
    <property type="evidence" value="ECO:0007669"/>
    <property type="project" value="UniProtKB-KW"/>
</dbReference>
<dbReference type="InterPro" id="IPR027084">
    <property type="entry name" value="Mps1_cat"/>
</dbReference>
<dbReference type="SUPFAM" id="SSF103473">
    <property type="entry name" value="MFS general substrate transporter"/>
    <property type="match status" value="1"/>
</dbReference>
<dbReference type="GO" id="GO:0000776">
    <property type="term" value="C:kinetochore"/>
    <property type="evidence" value="ECO:0007669"/>
    <property type="project" value="TreeGrafter"/>
</dbReference>
<dbReference type="GO" id="GO:0034501">
    <property type="term" value="P:protein localization to kinetochore"/>
    <property type="evidence" value="ECO:0007669"/>
    <property type="project" value="TreeGrafter"/>
</dbReference>
<feature type="region of interest" description="Disordered" evidence="13">
    <location>
        <begin position="1105"/>
        <end position="1244"/>
    </location>
</feature>
<dbReference type="GO" id="GO:0016020">
    <property type="term" value="C:membrane"/>
    <property type="evidence" value="ECO:0007669"/>
    <property type="project" value="UniProtKB-SubCell"/>
</dbReference>
<feature type="compositionally biased region" description="Low complexity" evidence="13">
    <location>
        <begin position="951"/>
        <end position="970"/>
    </location>
</feature>
<feature type="transmembrane region" description="Helical" evidence="14">
    <location>
        <begin position="166"/>
        <end position="187"/>
    </location>
</feature>
<feature type="transmembrane region" description="Helical" evidence="14">
    <location>
        <begin position="268"/>
        <end position="294"/>
    </location>
</feature>
<dbReference type="GO" id="GO:0003677">
    <property type="term" value="F:DNA binding"/>
    <property type="evidence" value="ECO:0007669"/>
    <property type="project" value="InterPro"/>
</dbReference>
<dbReference type="SMART" id="SM00220">
    <property type="entry name" value="S_TKc"/>
    <property type="match status" value="1"/>
</dbReference>
<keyword evidence="11" id="KW-0539">Nucleus</keyword>
<gene>
    <name evidence="17" type="ORF">IF1G_05645</name>
</gene>
<keyword evidence="7 17" id="KW-0418">Kinase</keyword>
<dbReference type="InterPro" id="IPR020846">
    <property type="entry name" value="MFS_dom"/>
</dbReference>
<dbReference type="Proteomes" id="UP000315783">
    <property type="component" value="Unassembled WGS sequence"/>
</dbReference>
<evidence type="ECO:0000256" key="8">
    <source>
        <dbReference type="ARBA" id="ARBA00022840"/>
    </source>
</evidence>
<dbReference type="PROSITE" id="PS50011">
    <property type="entry name" value="PROTEIN_KINASE_DOM"/>
    <property type="match status" value="1"/>
</dbReference>
<evidence type="ECO:0000256" key="3">
    <source>
        <dbReference type="ARBA" id="ARBA00022527"/>
    </source>
</evidence>
<feature type="compositionally biased region" description="Polar residues" evidence="13">
    <location>
        <begin position="1194"/>
        <end position="1205"/>
    </location>
</feature>
<evidence type="ECO:0000256" key="14">
    <source>
        <dbReference type="SAM" id="Phobius"/>
    </source>
</evidence>
<dbReference type="GO" id="GO:0005634">
    <property type="term" value="C:nucleus"/>
    <property type="evidence" value="ECO:0007669"/>
    <property type="project" value="TreeGrafter"/>
</dbReference>
<dbReference type="InterPro" id="IPR000719">
    <property type="entry name" value="Prot_kinase_dom"/>
</dbReference>
<feature type="domain" description="Protein kinase" evidence="15">
    <location>
        <begin position="1356"/>
        <end position="1641"/>
    </location>
</feature>
<dbReference type="EMBL" id="SPUK01000007">
    <property type="protein sequence ID" value="TQV95816.1"/>
    <property type="molecule type" value="Genomic_DNA"/>
</dbReference>